<feature type="compositionally biased region" description="Low complexity" evidence="1">
    <location>
        <begin position="144"/>
        <end position="161"/>
    </location>
</feature>
<gene>
    <name evidence="4" type="ORF">E4U43_003474</name>
</gene>
<feature type="domain" description="DUF7707" evidence="3">
    <location>
        <begin position="32"/>
        <end position="134"/>
    </location>
</feature>
<dbReference type="Proteomes" id="UP000748025">
    <property type="component" value="Unassembled WGS sequence"/>
</dbReference>
<accession>A0A9P7SUI9</accession>
<evidence type="ECO:0000313" key="5">
    <source>
        <dbReference type="Proteomes" id="UP000748025"/>
    </source>
</evidence>
<keyword evidence="5" id="KW-1185">Reference proteome</keyword>
<evidence type="ECO:0000313" key="4">
    <source>
        <dbReference type="EMBL" id="KAG5993563.1"/>
    </source>
</evidence>
<evidence type="ECO:0000259" key="3">
    <source>
        <dbReference type="Pfam" id="PF24808"/>
    </source>
</evidence>
<feature type="signal peptide" evidence="2">
    <location>
        <begin position="1"/>
        <end position="17"/>
    </location>
</feature>
<evidence type="ECO:0000256" key="2">
    <source>
        <dbReference type="SAM" id="SignalP"/>
    </source>
</evidence>
<dbReference type="EMBL" id="SRPW01002352">
    <property type="protein sequence ID" value="KAG5993563.1"/>
    <property type="molecule type" value="Genomic_DNA"/>
</dbReference>
<dbReference type="PANTHER" id="PTHR38118">
    <property type="entry name" value="ANCHORED CELL WALL PROTEIN 11-RELATED"/>
    <property type="match status" value="1"/>
</dbReference>
<dbReference type="PANTHER" id="PTHR38118:SF3">
    <property type="entry name" value="ANCHORED CELL WALL PROTEIN 11"/>
    <property type="match status" value="1"/>
</dbReference>
<feature type="region of interest" description="Disordered" evidence="1">
    <location>
        <begin position="133"/>
        <end position="169"/>
    </location>
</feature>
<dbReference type="AlphaFoldDB" id="A0A9P7SUI9"/>
<evidence type="ECO:0000256" key="1">
    <source>
        <dbReference type="SAM" id="MobiDB-lite"/>
    </source>
</evidence>
<proteinExistence type="predicted"/>
<dbReference type="OrthoDB" id="2121879at2759"/>
<organism evidence="4 5">
    <name type="scientific">Claviceps pusilla</name>
    <dbReference type="NCBI Taxonomy" id="123648"/>
    <lineage>
        <taxon>Eukaryota</taxon>
        <taxon>Fungi</taxon>
        <taxon>Dikarya</taxon>
        <taxon>Ascomycota</taxon>
        <taxon>Pezizomycotina</taxon>
        <taxon>Sordariomycetes</taxon>
        <taxon>Hypocreomycetidae</taxon>
        <taxon>Hypocreales</taxon>
        <taxon>Clavicipitaceae</taxon>
        <taxon>Claviceps</taxon>
    </lineage>
</organism>
<comment type="caution">
    <text evidence="4">The sequence shown here is derived from an EMBL/GenBank/DDBJ whole genome shotgun (WGS) entry which is preliminary data.</text>
</comment>
<dbReference type="Pfam" id="PF24808">
    <property type="entry name" value="DUF7707"/>
    <property type="match status" value="1"/>
</dbReference>
<keyword evidence="2" id="KW-0732">Signal</keyword>
<protein>
    <recommendedName>
        <fullName evidence="3">DUF7707 domain-containing protein</fullName>
    </recommendedName>
</protein>
<sequence>MRSAAAFIALAVASAQAQTQSTTYNFTSELDMTIDPNSVTQTNRAIWCQGQTNTCGLLCNNNAETNTCSETDLKWNCTCASNSSAPGIQYYRQTMPFYICMELFSQCITANAGNQRGQDVCTKNINALCATNDPPKAPVPENGSGDAPATSATPTSSGSGPQVTSTTSHAFAGPTMAPVGHGAFAAAVGLMAFML</sequence>
<feature type="chain" id="PRO_5040154856" description="DUF7707 domain-containing protein" evidence="2">
    <location>
        <begin position="18"/>
        <end position="195"/>
    </location>
</feature>
<dbReference type="InterPro" id="IPR056124">
    <property type="entry name" value="DUF7707"/>
</dbReference>
<name>A0A9P7SUI9_9HYPO</name>
<reference evidence="4" key="1">
    <citation type="journal article" date="2020" name="bioRxiv">
        <title>Whole genome comparisons of ergot fungi reveals the divergence and evolution of species within the genus Claviceps are the result of varying mechanisms driving genome evolution and host range expansion.</title>
        <authorList>
            <person name="Wyka S.A."/>
            <person name="Mondo S.J."/>
            <person name="Liu M."/>
            <person name="Dettman J."/>
            <person name="Nalam V."/>
            <person name="Broders K.D."/>
        </authorList>
    </citation>
    <scope>NUCLEOTIDE SEQUENCE</scope>
    <source>
        <strain evidence="4">CCC 602</strain>
    </source>
</reference>